<keyword evidence="2" id="KW-0472">Membrane</keyword>
<feature type="region of interest" description="Disordered" evidence="1">
    <location>
        <begin position="1"/>
        <end position="27"/>
    </location>
</feature>
<comment type="caution">
    <text evidence="3">The sequence shown here is derived from an EMBL/GenBank/DDBJ whole genome shotgun (WGS) entry which is preliminary data.</text>
</comment>
<protein>
    <submittedName>
        <fullName evidence="3">Uncharacterized protein</fullName>
    </submittedName>
</protein>
<accession>A0A7Z7IK33</accession>
<feature type="transmembrane region" description="Helical" evidence="2">
    <location>
        <begin position="65"/>
        <end position="87"/>
    </location>
</feature>
<evidence type="ECO:0000313" key="4">
    <source>
        <dbReference type="Proteomes" id="UP000554965"/>
    </source>
</evidence>
<keyword evidence="2" id="KW-0812">Transmembrane</keyword>
<evidence type="ECO:0000256" key="1">
    <source>
        <dbReference type="SAM" id="MobiDB-lite"/>
    </source>
</evidence>
<name>A0A7Z7IK33_9MYCO</name>
<gene>
    <name evidence="3" type="ORF">MSIMFB_02490</name>
</gene>
<feature type="region of interest" description="Disordered" evidence="1">
    <location>
        <begin position="92"/>
        <end position="113"/>
    </location>
</feature>
<proteinExistence type="predicted"/>
<sequence length="113" mass="12282">MHRLQANDQRIQRQAALARTVSPANSPEAGWWGHRSLRLDGVPATAGYTHTMTTAHVAYLAHHGLLLAIPAFLPAVILVGVVLYAAIRDRRNAGDGTSDDSNQRTNTSDDTRD</sequence>
<keyword evidence="2" id="KW-1133">Transmembrane helix</keyword>
<keyword evidence="4" id="KW-1185">Reference proteome</keyword>
<dbReference type="Proteomes" id="UP000554965">
    <property type="component" value="Unassembled WGS sequence"/>
</dbReference>
<reference evidence="3 4" key="1">
    <citation type="submission" date="2017-10" db="EMBL/GenBank/DDBJ databases">
        <authorList>
            <consortium name="Urmite Genomes"/>
        </authorList>
    </citation>
    <scope>NUCLEOTIDE SEQUENCE [LARGE SCALE GENOMIC DNA]</scope>
    <source>
        <strain evidence="3 4">FB-527</strain>
    </source>
</reference>
<organism evidence="3 4">
    <name type="scientific">Mycobacterium simulans</name>
    <dbReference type="NCBI Taxonomy" id="627089"/>
    <lineage>
        <taxon>Bacteria</taxon>
        <taxon>Bacillati</taxon>
        <taxon>Actinomycetota</taxon>
        <taxon>Actinomycetes</taxon>
        <taxon>Mycobacteriales</taxon>
        <taxon>Mycobacteriaceae</taxon>
        <taxon>Mycobacterium</taxon>
    </lineage>
</organism>
<evidence type="ECO:0000313" key="3">
    <source>
        <dbReference type="EMBL" id="SOJ54999.1"/>
    </source>
</evidence>
<dbReference type="EMBL" id="OCTY01000002">
    <property type="protein sequence ID" value="SOJ54999.1"/>
    <property type="molecule type" value="Genomic_DNA"/>
</dbReference>
<evidence type="ECO:0000256" key="2">
    <source>
        <dbReference type="SAM" id="Phobius"/>
    </source>
</evidence>
<dbReference type="AlphaFoldDB" id="A0A7Z7IK33"/>